<keyword evidence="7 12" id="KW-0812">Transmembrane</keyword>
<keyword evidence="3" id="KW-1003">Cell membrane</keyword>
<organism evidence="14 15">
    <name type="scientific">Paenibacillus silvestris</name>
    <dbReference type="NCBI Taxonomy" id="2606219"/>
    <lineage>
        <taxon>Bacteria</taxon>
        <taxon>Bacillati</taxon>
        <taxon>Bacillota</taxon>
        <taxon>Bacilli</taxon>
        <taxon>Bacillales</taxon>
        <taxon>Paenibacillaceae</taxon>
        <taxon>Paenibacillus</taxon>
    </lineage>
</organism>
<comment type="caution">
    <text evidence="14">The sequence shown here is derived from an EMBL/GenBank/DDBJ whole genome shotgun (WGS) entry which is preliminary data.</text>
</comment>
<evidence type="ECO:0000256" key="11">
    <source>
        <dbReference type="ARBA" id="ARBA00023136"/>
    </source>
</evidence>
<keyword evidence="9 12" id="KW-1133">Transmembrane helix</keyword>
<evidence type="ECO:0000256" key="12">
    <source>
        <dbReference type="SAM" id="Phobius"/>
    </source>
</evidence>
<keyword evidence="8" id="KW-0448">Lipopolysaccharide biosynthesis</keyword>
<comment type="subcellular location">
    <subcellularLocation>
        <location evidence="1">Cell membrane</location>
        <topology evidence="1">Multi-pass membrane protein</topology>
    </subcellularLocation>
</comment>
<proteinExistence type="inferred from homology"/>
<protein>
    <submittedName>
        <fullName evidence="14">EamA family transporter</fullName>
    </submittedName>
</protein>
<feature type="transmembrane region" description="Helical" evidence="12">
    <location>
        <begin position="7"/>
        <end position="28"/>
    </location>
</feature>
<evidence type="ECO:0000259" key="13">
    <source>
        <dbReference type="Pfam" id="PF00892"/>
    </source>
</evidence>
<evidence type="ECO:0000256" key="7">
    <source>
        <dbReference type="ARBA" id="ARBA00022692"/>
    </source>
</evidence>
<feature type="transmembrane region" description="Helical" evidence="12">
    <location>
        <begin position="100"/>
        <end position="117"/>
    </location>
</feature>
<keyword evidence="15" id="KW-1185">Reference proteome</keyword>
<dbReference type="AlphaFoldDB" id="A0A6L8UU92"/>
<dbReference type="Proteomes" id="UP000481087">
    <property type="component" value="Unassembled WGS sequence"/>
</dbReference>
<dbReference type="PANTHER" id="PTHR30561">
    <property type="entry name" value="SMR FAMILY PROTON-DEPENDENT DRUG EFFLUX TRANSPORTER SUGE"/>
    <property type="match status" value="1"/>
</dbReference>
<dbReference type="GO" id="GO:0005886">
    <property type="term" value="C:plasma membrane"/>
    <property type="evidence" value="ECO:0007669"/>
    <property type="project" value="UniProtKB-SubCell"/>
</dbReference>
<gene>
    <name evidence="14" type="ORF">GQF01_06390</name>
</gene>
<evidence type="ECO:0000256" key="5">
    <source>
        <dbReference type="ARBA" id="ARBA00022519"/>
    </source>
</evidence>
<evidence type="ECO:0000313" key="14">
    <source>
        <dbReference type="EMBL" id="MZQ81763.1"/>
    </source>
</evidence>
<feature type="transmembrane region" description="Helical" evidence="12">
    <location>
        <begin position="48"/>
        <end position="68"/>
    </location>
</feature>
<evidence type="ECO:0000256" key="3">
    <source>
        <dbReference type="ARBA" id="ARBA00022475"/>
    </source>
</evidence>
<dbReference type="InterPro" id="IPR000390">
    <property type="entry name" value="Small_drug/metabolite_transptr"/>
</dbReference>
<dbReference type="GO" id="GO:0022857">
    <property type="term" value="F:transmembrane transporter activity"/>
    <property type="evidence" value="ECO:0007669"/>
    <property type="project" value="InterPro"/>
</dbReference>
<feature type="domain" description="EamA" evidence="13">
    <location>
        <begin position="43"/>
        <end position="116"/>
    </location>
</feature>
<comment type="similarity">
    <text evidence="2">Belongs to the EamA transporter family.</text>
</comment>
<dbReference type="PANTHER" id="PTHR30561:SF9">
    <property type="entry name" value="4-AMINO-4-DEOXY-L-ARABINOSE-PHOSPHOUNDECAPRENOL FLIPPASE SUBUNIT ARNF-RELATED"/>
    <property type="match status" value="1"/>
</dbReference>
<dbReference type="RefSeq" id="WP_161405986.1">
    <property type="nucleotide sequence ID" value="NZ_WTUZ01000010.1"/>
</dbReference>
<evidence type="ECO:0000256" key="8">
    <source>
        <dbReference type="ARBA" id="ARBA00022985"/>
    </source>
</evidence>
<keyword evidence="11 12" id="KW-0472">Membrane</keyword>
<dbReference type="GO" id="GO:0009103">
    <property type="term" value="P:lipopolysaccharide biosynthetic process"/>
    <property type="evidence" value="ECO:0007669"/>
    <property type="project" value="UniProtKB-KW"/>
</dbReference>
<evidence type="ECO:0000256" key="4">
    <source>
        <dbReference type="ARBA" id="ARBA00022516"/>
    </source>
</evidence>
<keyword evidence="6" id="KW-0441">Lipid A biosynthesis</keyword>
<evidence type="ECO:0000313" key="15">
    <source>
        <dbReference type="Proteomes" id="UP000481087"/>
    </source>
</evidence>
<keyword evidence="5" id="KW-0997">Cell inner membrane</keyword>
<evidence type="ECO:0000256" key="1">
    <source>
        <dbReference type="ARBA" id="ARBA00004651"/>
    </source>
</evidence>
<keyword evidence="4" id="KW-0444">Lipid biosynthesis</keyword>
<dbReference type="EMBL" id="WTUZ01000010">
    <property type="protein sequence ID" value="MZQ81763.1"/>
    <property type="molecule type" value="Genomic_DNA"/>
</dbReference>
<reference evidence="14 15" key="1">
    <citation type="submission" date="2019-12" db="EMBL/GenBank/DDBJ databases">
        <title>Paenibacillus sp. nov. sp. isolated from soil.</title>
        <authorList>
            <person name="Kim J."/>
            <person name="Jeong S.E."/>
            <person name="Jung H.S."/>
            <person name="Jeon C.O."/>
        </authorList>
    </citation>
    <scope>NUCLEOTIDE SEQUENCE [LARGE SCALE GENOMIC DNA]</scope>
    <source>
        <strain evidence="14 15">5J-6</strain>
    </source>
</reference>
<evidence type="ECO:0000256" key="2">
    <source>
        <dbReference type="ARBA" id="ARBA00007362"/>
    </source>
</evidence>
<dbReference type="Gene3D" id="1.10.3730.20">
    <property type="match status" value="1"/>
</dbReference>
<evidence type="ECO:0000256" key="6">
    <source>
        <dbReference type="ARBA" id="ARBA00022556"/>
    </source>
</evidence>
<evidence type="ECO:0000256" key="9">
    <source>
        <dbReference type="ARBA" id="ARBA00022989"/>
    </source>
</evidence>
<name>A0A6L8UU92_9BACL</name>
<feature type="transmembrane region" description="Helical" evidence="12">
    <location>
        <begin position="75"/>
        <end position="94"/>
    </location>
</feature>
<sequence>MTLLQQPLVVVCLNVVLLVCGQIVWKIALTRMPLTGLTNLGAVLMQPYILAGCLLYAVATLIWFYALSKFDLSRVYPLQSIAYVFGALFGWLIFKESFSSSQLVGLFLLVGGAFLLAK</sequence>
<dbReference type="InterPro" id="IPR037185">
    <property type="entry name" value="EmrE-like"/>
</dbReference>
<dbReference type="Pfam" id="PF00892">
    <property type="entry name" value="EamA"/>
    <property type="match status" value="1"/>
</dbReference>
<dbReference type="InterPro" id="IPR000620">
    <property type="entry name" value="EamA_dom"/>
</dbReference>
<dbReference type="SUPFAM" id="SSF103481">
    <property type="entry name" value="Multidrug resistance efflux transporter EmrE"/>
    <property type="match status" value="1"/>
</dbReference>
<accession>A0A6L8UU92</accession>
<evidence type="ECO:0000256" key="10">
    <source>
        <dbReference type="ARBA" id="ARBA00023098"/>
    </source>
</evidence>
<keyword evidence="10" id="KW-0443">Lipid metabolism</keyword>